<dbReference type="Proteomes" id="UP000814128">
    <property type="component" value="Unassembled WGS sequence"/>
</dbReference>
<dbReference type="EMBL" id="MU273518">
    <property type="protein sequence ID" value="KAI0033493.1"/>
    <property type="molecule type" value="Genomic_DNA"/>
</dbReference>
<gene>
    <name evidence="1" type="ORF">K488DRAFT_84853</name>
</gene>
<reference evidence="1" key="1">
    <citation type="submission" date="2021-02" db="EMBL/GenBank/DDBJ databases">
        <authorList>
            <consortium name="DOE Joint Genome Institute"/>
            <person name="Ahrendt S."/>
            <person name="Looney B.P."/>
            <person name="Miyauchi S."/>
            <person name="Morin E."/>
            <person name="Drula E."/>
            <person name="Courty P.E."/>
            <person name="Chicoki N."/>
            <person name="Fauchery L."/>
            <person name="Kohler A."/>
            <person name="Kuo A."/>
            <person name="Labutti K."/>
            <person name="Pangilinan J."/>
            <person name="Lipzen A."/>
            <person name="Riley R."/>
            <person name="Andreopoulos W."/>
            <person name="He G."/>
            <person name="Johnson J."/>
            <person name="Barry K.W."/>
            <person name="Grigoriev I.V."/>
            <person name="Nagy L."/>
            <person name="Hibbett D."/>
            <person name="Henrissat B."/>
            <person name="Matheny P.B."/>
            <person name="Labbe J."/>
            <person name="Martin F."/>
        </authorList>
    </citation>
    <scope>NUCLEOTIDE SEQUENCE</scope>
    <source>
        <strain evidence="1">EC-137</strain>
    </source>
</reference>
<proteinExistence type="predicted"/>
<accession>A0ACB8QNS3</accession>
<evidence type="ECO:0000313" key="2">
    <source>
        <dbReference type="Proteomes" id="UP000814128"/>
    </source>
</evidence>
<comment type="caution">
    <text evidence="1">The sequence shown here is derived from an EMBL/GenBank/DDBJ whole genome shotgun (WGS) entry which is preliminary data.</text>
</comment>
<reference evidence="1" key="2">
    <citation type="journal article" date="2022" name="New Phytol.">
        <title>Evolutionary transition to the ectomycorrhizal habit in the genomes of a hyperdiverse lineage of mushroom-forming fungi.</title>
        <authorList>
            <person name="Looney B."/>
            <person name="Miyauchi S."/>
            <person name="Morin E."/>
            <person name="Drula E."/>
            <person name="Courty P.E."/>
            <person name="Kohler A."/>
            <person name="Kuo A."/>
            <person name="LaButti K."/>
            <person name="Pangilinan J."/>
            <person name="Lipzen A."/>
            <person name="Riley R."/>
            <person name="Andreopoulos W."/>
            <person name="He G."/>
            <person name="Johnson J."/>
            <person name="Nolan M."/>
            <person name="Tritt A."/>
            <person name="Barry K.W."/>
            <person name="Grigoriev I.V."/>
            <person name="Nagy L.G."/>
            <person name="Hibbett D."/>
            <person name="Henrissat B."/>
            <person name="Matheny P.B."/>
            <person name="Labbe J."/>
            <person name="Martin F.M."/>
        </authorList>
    </citation>
    <scope>NUCLEOTIDE SEQUENCE</scope>
    <source>
        <strain evidence="1">EC-137</strain>
    </source>
</reference>
<name>A0ACB8QNS3_9AGAM</name>
<keyword evidence="2" id="KW-1185">Reference proteome</keyword>
<organism evidence="1 2">
    <name type="scientific">Vararia minispora EC-137</name>
    <dbReference type="NCBI Taxonomy" id="1314806"/>
    <lineage>
        <taxon>Eukaryota</taxon>
        <taxon>Fungi</taxon>
        <taxon>Dikarya</taxon>
        <taxon>Basidiomycota</taxon>
        <taxon>Agaricomycotina</taxon>
        <taxon>Agaricomycetes</taxon>
        <taxon>Russulales</taxon>
        <taxon>Lachnocladiaceae</taxon>
        <taxon>Vararia</taxon>
    </lineage>
</organism>
<evidence type="ECO:0000313" key="1">
    <source>
        <dbReference type="EMBL" id="KAI0033493.1"/>
    </source>
</evidence>
<sequence length="790" mass="85645">MFRSSLYPNASLGGVVFLHQPSDLYYPDPLSSFLPRRTLLHQQSHYPSSTNLDTFNPYTPALIRSYPYPSLTASHGFTDTLDAEVRYRRALEWARTAENEYAAHLAAQFEEQCRARELLTLQAEVEALRRERAREQLLLEQERRQLAEAERQRELRARAQVIQEARHREGLKQKKLSLMREVARQHAVREQLVQALAPQKDILQEVSVSPFQLHPVHSTSQYSGRDSFDSHSECRCRLGSCLGSDRVEQIPSPAPVANCELVEKVAESKPATEPGHLGLDAEDVAYFLQNLFGPQVVSTTPKEPTIAIPIPTPQDKGKGKAAPESQPKLWEQGAQRLLEERLQAEEDQEIQDTLKAILLSLQDQNPQNASGASSSKVRMDAPIVSGSEGANLKRSSGLAGIGAEKVKANYVAHRRASTEPAIIPSSPTTPYDRISRIRTSLHSLTTSFTFPSALDFDAAGSELAFTPANAPLRAYEHALNGLLAQLDAVDSDGDEEVRGMRKEVVVEVERELEKVEEEVGKRRPGSPTPSVPVPSTEAEAKVGGGANGVGVEVAGYNVEAQIAKPIAVVEGPPAHEDTNLPGAALAEASSQPAEIAHFFESSPEPAAPQDSAVPIETPNSSPPAAEGPDTSIALPPEDAEVQAVEQAKESEVSPADQRSDERPAMKFPAAATAAEDTTHDTTPSTAYSVEPTAATQGGELASAIGVSPAVTSNVDTLEPHSAPRPASPQPNSDSFLVSLAPVQFTFPLVHPNKDEDELEDSVIIDKEDSTVVDKEDSTSERSWDEIESNA</sequence>
<protein>
    <submittedName>
        <fullName evidence="1">Uncharacterized protein</fullName>
    </submittedName>
</protein>